<dbReference type="InterPro" id="IPR008927">
    <property type="entry name" value="6-PGluconate_DH-like_C_sf"/>
</dbReference>
<dbReference type="PANTHER" id="PTHR43765:SF2">
    <property type="entry name" value="2-DEHYDROPANTOATE 2-REDUCTASE"/>
    <property type="match status" value="1"/>
</dbReference>
<dbReference type="GO" id="GO:0050661">
    <property type="term" value="F:NADP binding"/>
    <property type="evidence" value="ECO:0007669"/>
    <property type="project" value="TreeGrafter"/>
</dbReference>
<dbReference type="Proteomes" id="UP000198504">
    <property type="component" value="Unassembled WGS sequence"/>
</dbReference>
<dbReference type="AlphaFoldDB" id="A0A1H8Z471"/>
<dbReference type="SUPFAM" id="SSF48179">
    <property type="entry name" value="6-phosphogluconate dehydrogenase C-terminal domain-like"/>
    <property type="match status" value="1"/>
</dbReference>
<dbReference type="InterPro" id="IPR013332">
    <property type="entry name" value="KPR_N"/>
</dbReference>
<comment type="similarity">
    <text evidence="1">Belongs to the ketopantoate reductase family.</text>
</comment>
<organism evidence="6 7">
    <name type="scientific">Microlunatus flavus</name>
    <dbReference type="NCBI Taxonomy" id="1036181"/>
    <lineage>
        <taxon>Bacteria</taxon>
        <taxon>Bacillati</taxon>
        <taxon>Actinomycetota</taxon>
        <taxon>Actinomycetes</taxon>
        <taxon>Propionibacteriales</taxon>
        <taxon>Propionibacteriaceae</taxon>
        <taxon>Microlunatus</taxon>
    </lineage>
</organism>
<evidence type="ECO:0000256" key="1">
    <source>
        <dbReference type="ARBA" id="ARBA00007870"/>
    </source>
</evidence>
<evidence type="ECO:0000313" key="7">
    <source>
        <dbReference type="Proteomes" id="UP000198504"/>
    </source>
</evidence>
<dbReference type="EMBL" id="FOFA01000001">
    <property type="protein sequence ID" value="SEP58398.1"/>
    <property type="molecule type" value="Genomic_DNA"/>
</dbReference>
<keyword evidence="7" id="KW-1185">Reference proteome</keyword>
<dbReference type="RefSeq" id="WP_198409861.1">
    <property type="nucleotide sequence ID" value="NZ_FOFA01000001.1"/>
</dbReference>
<dbReference type="InterPro" id="IPR036291">
    <property type="entry name" value="NAD(P)-bd_dom_sf"/>
</dbReference>
<feature type="domain" description="Ketopantoate reductase C-terminal" evidence="5">
    <location>
        <begin position="193"/>
        <end position="315"/>
    </location>
</feature>
<keyword evidence="3" id="KW-0560">Oxidoreductase</keyword>
<dbReference type="SUPFAM" id="SSF51735">
    <property type="entry name" value="NAD(P)-binding Rossmann-fold domains"/>
    <property type="match status" value="1"/>
</dbReference>
<keyword evidence="2" id="KW-0521">NADP</keyword>
<evidence type="ECO:0000259" key="4">
    <source>
        <dbReference type="Pfam" id="PF02558"/>
    </source>
</evidence>
<evidence type="ECO:0000259" key="5">
    <source>
        <dbReference type="Pfam" id="PF08546"/>
    </source>
</evidence>
<dbReference type="STRING" id="1036181.SAMN05421756_10160"/>
<name>A0A1H8Z471_9ACTN</name>
<feature type="domain" description="Ketopantoate reductase N-terminal" evidence="4">
    <location>
        <begin position="6"/>
        <end position="158"/>
    </location>
</feature>
<dbReference type="InterPro" id="IPR013752">
    <property type="entry name" value="KPA_reductase"/>
</dbReference>
<evidence type="ECO:0000313" key="6">
    <source>
        <dbReference type="EMBL" id="SEP58398.1"/>
    </source>
</evidence>
<dbReference type="Gene3D" id="1.10.1040.10">
    <property type="entry name" value="N-(1-d-carboxylethyl)-l-norvaline Dehydrogenase, domain 2"/>
    <property type="match status" value="1"/>
</dbReference>
<dbReference type="Pfam" id="PF02558">
    <property type="entry name" value="ApbA"/>
    <property type="match status" value="1"/>
</dbReference>
<proteinExistence type="inferred from homology"/>
<evidence type="ECO:0000256" key="3">
    <source>
        <dbReference type="ARBA" id="ARBA00023002"/>
    </source>
</evidence>
<dbReference type="InterPro" id="IPR050838">
    <property type="entry name" value="Ketopantoate_reductase"/>
</dbReference>
<sequence>MPKRYVIIGAGAIGGSVGGRLHQAGRDVVLVARGQHLDVLRNEGLRLRTPDEDVTLRVPAVAGPDELVLSDDDVLVFATKTQQVEAALVAWADAPVRGGDGSEGTAGSRLPALMALNGVASEAMALRWFARVVGVCLWLPSVHLTPGEVIIRGGPRSGMLHLGSVPAARETTLLAEVAADLEAANFDVPLPADVMPWKYRKLISNLANGLQALLGAGGGSAPLARAVDAEARAVLDAAGIEVTTDAEESAARAAAFTMHHVPGVPDDVGGSTWQSLQRGTGNVETDYLNGEIARIAHAHGTEAPLNTRLASLVRRAAARGQQPGEISADELAVALGLESADAS</sequence>
<evidence type="ECO:0000256" key="2">
    <source>
        <dbReference type="ARBA" id="ARBA00022857"/>
    </source>
</evidence>
<protein>
    <submittedName>
        <fullName evidence="6">2-dehydropantoate 2-reductase</fullName>
    </submittedName>
</protein>
<dbReference type="InterPro" id="IPR013328">
    <property type="entry name" value="6PGD_dom2"/>
</dbReference>
<dbReference type="GO" id="GO:0005737">
    <property type="term" value="C:cytoplasm"/>
    <property type="evidence" value="ECO:0007669"/>
    <property type="project" value="TreeGrafter"/>
</dbReference>
<dbReference type="GO" id="GO:0008677">
    <property type="term" value="F:2-dehydropantoate 2-reductase activity"/>
    <property type="evidence" value="ECO:0007669"/>
    <property type="project" value="TreeGrafter"/>
</dbReference>
<reference evidence="7" key="1">
    <citation type="submission" date="2016-10" db="EMBL/GenBank/DDBJ databases">
        <authorList>
            <person name="Varghese N."/>
            <person name="Submissions S."/>
        </authorList>
    </citation>
    <scope>NUCLEOTIDE SEQUENCE [LARGE SCALE GENOMIC DNA]</scope>
    <source>
        <strain evidence="7">CGMCC 4.6856</strain>
    </source>
</reference>
<dbReference type="Gene3D" id="3.40.50.720">
    <property type="entry name" value="NAD(P)-binding Rossmann-like Domain"/>
    <property type="match status" value="1"/>
</dbReference>
<gene>
    <name evidence="6" type="ORF">SAMN05421756_10160</name>
</gene>
<dbReference type="PANTHER" id="PTHR43765">
    <property type="entry name" value="2-DEHYDROPANTOATE 2-REDUCTASE-RELATED"/>
    <property type="match status" value="1"/>
</dbReference>
<dbReference type="Pfam" id="PF08546">
    <property type="entry name" value="ApbA_C"/>
    <property type="match status" value="1"/>
</dbReference>
<accession>A0A1H8Z471</accession>